<name>D8LWJ1_BLAHO</name>
<dbReference type="Gene3D" id="2.20.110.10">
    <property type="entry name" value="Histone H3 K4-specific methyltransferase SET7/9 N-terminal domain"/>
    <property type="match status" value="1"/>
</dbReference>
<dbReference type="SMART" id="SM00698">
    <property type="entry name" value="MORN"/>
    <property type="match status" value="3"/>
</dbReference>
<dbReference type="PANTHER" id="PTHR23084:SF263">
    <property type="entry name" value="MORN REPEAT-CONTAINING PROTEIN 1"/>
    <property type="match status" value="1"/>
</dbReference>
<dbReference type="InParanoid" id="D8LWJ1"/>
<dbReference type="InterPro" id="IPR003409">
    <property type="entry name" value="MORN"/>
</dbReference>
<dbReference type="RefSeq" id="XP_012894228.1">
    <property type="nucleotide sequence ID" value="XM_013038774.1"/>
</dbReference>
<dbReference type="Pfam" id="PF02493">
    <property type="entry name" value="MORN"/>
    <property type="match status" value="3"/>
</dbReference>
<sequence length="535" mass="61152">MSVRLASKDQEEMKKYYEEKIKLSDSDDSRVKFSSYALFCRTGDSQYVSLLEDVNVTKVYFPLCPPNADVINLNIYTKDVMKRIKFIGGIRALCRRTTTLPHIVLLVHCKQFNQYKVFRLILLDIEKRTEKSFLFGDWESKVDSVEWDYSYPILENNPFFSFIPCVDRVELQNMSCSIYGRIFDLEGKMFYKGEFNSLSSINMLSNSTIISNKPSLPDDPSTEWSILLSNPQSQNENEIVVLQHSTSNTIYVGYQRNGLPHGQGYIVDSHGHIVQLGEFANGTFVKGDWFRKINDQPCILRGSFAKDMPVGKFTAIHRSTNMPYIEGVAKENGECEGTLYKYNRKVFNGTFCDFRPAQGTLFYLNGTKKYEGSLSCECPDGRGTFYFYEDSLSMFELRKRLLQDNLVPRKYYEGEFQSGAFHGQGTLYSAVDQDLVLYKGTFQNGLFHGNGIYAVSPIAVLTDSLYTIDWNRENLLSQWESHASSHTIIAFIGSFENNLPQKGMIYFNDGSYAEVIRDGNSLATQLEIIQNVFVS</sequence>
<dbReference type="Proteomes" id="UP000008312">
    <property type="component" value="Unassembled WGS sequence"/>
</dbReference>
<accession>D8LWJ1</accession>
<evidence type="ECO:0000313" key="2">
    <source>
        <dbReference type="EMBL" id="CBK20180.2"/>
    </source>
</evidence>
<proteinExistence type="predicted"/>
<evidence type="ECO:0000313" key="3">
    <source>
        <dbReference type="Proteomes" id="UP000008312"/>
    </source>
</evidence>
<dbReference type="SUPFAM" id="SSF82185">
    <property type="entry name" value="Histone H3 K4-specific methyltransferase SET7/9 N-terminal domain"/>
    <property type="match status" value="2"/>
</dbReference>
<dbReference type="AlphaFoldDB" id="D8LWJ1"/>
<dbReference type="PANTHER" id="PTHR23084">
    <property type="entry name" value="PHOSPHATIDYLINOSITOL-4-PHOSPHATE 5-KINASE RELATED"/>
    <property type="match status" value="1"/>
</dbReference>
<reference evidence="2" key="1">
    <citation type="submission" date="2010-02" db="EMBL/GenBank/DDBJ databases">
        <title>Sequencing and annotation of the Blastocystis hominis genome.</title>
        <authorList>
            <person name="Wincker P."/>
        </authorList>
    </citation>
    <scope>NUCLEOTIDE SEQUENCE</scope>
    <source>
        <strain evidence="2">Singapore isolate B</strain>
    </source>
</reference>
<protein>
    <submittedName>
        <fullName evidence="2">Uncharacterized protein</fullName>
    </submittedName>
</protein>
<organism evidence="2">
    <name type="scientific">Blastocystis hominis</name>
    <dbReference type="NCBI Taxonomy" id="12968"/>
    <lineage>
        <taxon>Eukaryota</taxon>
        <taxon>Sar</taxon>
        <taxon>Stramenopiles</taxon>
        <taxon>Bigyra</taxon>
        <taxon>Opalozoa</taxon>
        <taxon>Opalinata</taxon>
        <taxon>Blastocystidae</taxon>
        <taxon>Blastocystis</taxon>
    </lineage>
</organism>
<gene>
    <name evidence="2" type="ORF">GSBLH_T00006970001</name>
</gene>
<dbReference type="GeneID" id="24923094"/>
<keyword evidence="3" id="KW-1185">Reference proteome</keyword>
<dbReference type="OrthoDB" id="270720at2759"/>
<evidence type="ECO:0000256" key="1">
    <source>
        <dbReference type="ARBA" id="ARBA00022737"/>
    </source>
</evidence>
<keyword evidence="1" id="KW-0677">Repeat</keyword>
<dbReference type="EMBL" id="FN668638">
    <property type="protein sequence ID" value="CBK20180.2"/>
    <property type="molecule type" value="Genomic_DNA"/>
</dbReference>